<dbReference type="EMBL" id="BJWL01000012">
    <property type="protein sequence ID" value="GFY98098.1"/>
    <property type="molecule type" value="Genomic_DNA"/>
</dbReference>
<protein>
    <recommendedName>
        <fullName evidence="4">Transmembrane protein</fullName>
    </recommendedName>
</protein>
<dbReference type="OrthoDB" id="1743286at2759"/>
<keyword evidence="1" id="KW-1133">Transmembrane helix</keyword>
<evidence type="ECO:0008006" key="4">
    <source>
        <dbReference type="Google" id="ProtNLM"/>
    </source>
</evidence>
<evidence type="ECO:0000313" key="3">
    <source>
        <dbReference type="Proteomes" id="UP000585474"/>
    </source>
</evidence>
<reference evidence="2 3" key="1">
    <citation type="submission" date="2019-07" db="EMBL/GenBank/DDBJ databases">
        <title>De Novo Assembly of kiwifruit Actinidia rufa.</title>
        <authorList>
            <person name="Sugita-Konishi S."/>
            <person name="Sato K."/>
            <person name="Mori E."/>
            <person name="Abe Y."/>
            <person name="Kisaki G."/>
            <person name="Hamano K."/>
            <person name="Suezawa K."/>
            <person name="Otani M."/>
            <person name="Fukuda T."/>
            <person name="Manabe T."/>
            <person name="Gomi K."/>
            <person name="Tabuchi M."/>
            <person name="Akimitsu K."/>
            <person name="Kataoka I."/>
        </authorList>
    </citation>
    <scope>NUCLEOTIDE SEQUENCE [LARGE SCALE GENOMIC DNA]</scope>
    <source>
        <strain evidence="3">cv. Fuchu</strain>
    </source>
</reference>
<name>A0A7J0FHC1_9ERIC</name>
<keyword evidence="3" id="KW-1185">Reference proteome</keyword>
<dbReference type="Proteomes" id="UP000585474">
    <property type="component" value="Unassembled WGS sequence"/>
</dbReference>
<feature type="transmembrane region" description="Helical" evidence="1">
    <location>
        <begin position="162"/>
        <end position="182"/>
    </location>
</feature>
<keyword evidence="1" id="KW-0812">Transmembrane</keyword>
<accession>A0A7J0FHC1</accession>
<proteinExistence type="predicted"/>
<evidence type="ECO:0000313" key="2">
    <source>
        <dbReference type="EMBL" id="GFY98098.1"/>
    </source>
</evidence>
<comment type="caution">
    <text evidence="2">The sequence shown here is derived from an EMBL/GenBank/DDBJ whole genome shotgun (WGS) entry which is preliminary data.</text>
</comment>
<organism evidence="2 3">
    <name type="scientific">Actinidia rufa</name>
    <dbReference type="NCBI Taxonomy" id="165716"/>
    <lineage>
        <taxon>Eukaryota</taxon>
        <taxon>Viridiplantae</taxon>
        <taxon>Streptophyta</taxon>
        <taxon>Embryophyta</taxon>
        <taxon>Tracheophyta</taxon>
        <taxon>Spermatophyta</taxon>
        <taxon>Magnoliopsida</taxon>
        <taxon>eudicotyledons</taxon>
        <taxon>Gunneridae</taxon>
        <taxon>Pentapetalae</taxon>
        <taxon>asterids</taxon>
        <taxon>Ericales</taxon>
        <taxon>Actinidiaceae</taxon>
        <taxon>Actinidia</taxon>
    </lineage>
</organism>
<feature type="transmembrane region" description="Helical" evidence="1">
    <location>
        <begin position="194"/>
        <end position="213"/>
    </location>
</feature>
<feature type="transmembrane region" description="Helical" evidence="1">
    <location>
        <begin position="82"/>
        <end position="108"/>
    </location>
</feature>
<dbReference type="AlphaFoldDB" id="A0A7J0FHC1"/>
<evidence type="ECO:0000256" key="1">
    <source>
        <dbReference type="SAM" id="Phobius"/>
    </source>
</evidence>
<feature type="transmembrane region" description="Helical" evidence="1">
    <location>
        <begin position="120"/>
        <end position="142"/>
    </location>
</feature>
<keyword evidence="1" id="KW-0472">Membrane</keyword>
<gene>
    <name evidence="2" type="ORF">Acr_12g0006390</name>
</gene>
<sequence>MELKRSIPPDMFPNHSRKDVTSWVADPRVSSQLEQLGNNGGSNLIMGGRGVVVWFSSHVPRFSFISWLAIKGRRRTRDRLVAFGLSSLLFVQSLCFDLSHVVLVVLGWALSSLVSFFDVYILFGVLLMLLVWFPPGWMFGWYILSGCNGCDDRWFPKAARNLLLLFGGCGIVVWPGSGLVSPEIYSCAPGCCPVLFGGLFCVFVLGVMVGGYYSRL</sequence>